<dbReference type="InterPro" id="IPR039733">
    <property type="entry name" value="NTAQ1"/>
</dbReference>
<evidence type="ECO:0000256" key="2">
    <source>
        <dbReference type="ARBA" id="ARBA00011245"/>
    </source>
</evidence>
<evidence type="ECO:0000313" key="10">
    <source>
        <dbReference type="EMBL" id="RKP09792.1"/>
    </source>
</evidence>
<protein>
    <recommendedName>
        <fullName evidence="4 8">Protein N-terminal glutamine amidohydrolase</fullName>
        <ecNumber evidence="3 8">3.5.1.122</ecNumber>
    </recommendedName>
    <alternativeName>
        <fullName evidence="6 8">Protein NH2-terminal glutamine deamidase</fullName>
    </alternativeName>
</protein>
<dbReference type="GO" id="GO:0005829">
    <property type="term" value="C:cytosol"/>
    <property type="evidence" value="ECO:0007669"/>
    <property type="project" value="TreeGrafter"/>
</dbReference>
<accession>A0A4P9XUY1</accession>
<dbReference type="InterPro" id="IPR037132">
    <property type="entry name" value="N_Gln_amidohydro_ab_roll_sf"/>
</dbReference>
<keyword evidence="5 8" id="KW-0378">Hydrolase</keyword>
<dbReference type="Gene3D" id="3.10.620.10">
    <property type="entry name" value="Protein N-terminal glutamine amidohydrolase, alpha beta roll"/>
    <property type="match status" value="1"/>
</dbReference>
<dbReference type="GO" id="GO:0070773">
    <property type="term" value="F:protein-N-terminal glutamine amidohydrolase activity"/>
    <property type="evidence" value="ECO:0007669"/>
    <property type="project" value="UniProtKB-UniRule"/>
</dbReference>
<dbReference type="GO" id="GO:0008418">
    <property type="term" value="F:protein-N-terminal asparagine amidohydrolase activity"/>
    <property type="evidence" value="ECO:0007669"/>
    <property type="project" value="UniProtKB-UniRule"/>
</dbReference>
<evidence type="ECO:0000256" key="7">
    <source>
        <dbReference type="ARBA" id="ARBA00048768"/>
    </source>
</evidence>
<dbReference type="OrthoDB" id="191192at2759"/>
<dbReference type="InterPro" id="IPR023128">
    <property type="entry name" value="Prot_N_Gln_amidohydro_ab_roll"/>
</dbReference>
<proteinExistence type="inferred from homology"/>
<dbReference type="STRING" id="78915.A0A4P9XUY1"/>
<dbReference type="Pfam" id="PF09764">
    <property type="entry name" value="Nt_Gln_amidase"/>
    <property type="match status" value="1"/>
</dbReference>
<evidence type="ECO:0000313" key="11">
    <source>
        <dbReference type="Proteomes" id="UP000271241"/>
    </source>
</evidence>
<evidence type="ECO:0000256" key="5">
    <source>
        <dbReference type="ARBA" id="ARBA00022801"/>
    </source>
</evidence>
<dbReference type="PANTHER" id="PTHR13035:SF0">
    <property type="entry name" value="PROTEIN N-TERMINAL GLUTAMINE AMIDOHYDROLASE"/>
    <property type="match status" value="1"/>
</dbReference>
<dbReference type="PANTHER" id="PTHR13035">
    <property type="entry name" value="PROTEIN N-TERMINAL GLUTAMINE AMIDOHYDROLASE"/>
    <property type="match status" value="1"/>
</dbReference>
<comment type="catalytic activity">
    <reaction evidence="7 8">
        <text>N-terminal L-glutaminyl-[protein] + H2O = N-terminal L-glutamyl-[protein] + NH4(+)</text>
        <dbReference type="Rhea" id="RHEA:50680"/>
        <dbReference type="Rhea" id="RHEA-COMP:12668"/>
        <dbReference type="Rhea" id="RHEA-COMP:12777"/>
        <dbReference type="ChEBI" id="CHEBI:15377"/>
        <dbReference type="ChEBI" id="CHEBI:28938"/>
        <dbReference type="ChEBI" id="CHEBI:64721"/>
        <dbReference type="ChEBI" id="CHEBI:64722"/>
        <dbReference type="EC" id="3.5.1.122"/>
    </reaction>
</comment>
<comment type="function">
    <text evidence="8">Mediates the side-chain deamidation of N-terminal glutamine residues to glutamate, an important step in N-end rule pathway of protein degradation. Conversion of the resulting N-terminal glutamine to glutamate renders the protein susceptible to arginylation, polyubiquitination and degradation as specified by the N-end rule. Does not act on substrates with internal or C-terminal glutamine and does not act on non-glutamine residues in any position.</text>
</comment>
<evidence type="ECO:0000259" key="9">
    <source>
        <dbReference type="Pfam" id="PF09764"/>
    </source>
</evidence>
<name>A0A4P9XUY1_9FUNG</name>
<sequence>MTQLRRDACRYTKQYCEENVYLLAEQLRQQQPLAEIHAVFISNPQRKIPLWRQQAAREQDLDYHVVLLVRETVSDDCIVYDLDTTLDFPCSFRTFAIEALRADIDLSPDYRRYGLCDSFDSLSFRMANGGKTSDGLGWIAPPPSYAPIRPELCNLQKYIDMEQHMVDNVYGDVLSETQFLQQFLL</sequence>
<evidence type="ECO:0000256" key="6">
    <source>
        <dbReference type="ARBA" id="ARBA00029677"/>
    </source>
</evidence>
<comment type="subunit">
    <text evidence="2 8">Monomer.</text>
</comment>
<reference evidence="11" key="1">
    <citation type="journal article" date="2018" name="Nat. Microbiol.">
        <title>Leveraging single-cell genomics to expand the fungal tree of life.</title>
        <authorList>
            <person name="Ahrendt S.R."/>
            <person name="Quandt C.A."/>
            <person name="Ciobanu D."/>
            <person name="Clum A."/>
            <person name="Salamov A."/>
            <person name="Andreopoulos B."/>
            <person name="Cheng J.F."/>
            <person name="Woyke T."/>
            <person name="Pelin A."/>
            <person name="Henrissat B."/>
            <person name="Reynolds N.K."/>
            <person name="Benny G.L."/>
            <person name="Smith M.E."/>
            <person name="James T.Y."/>
            <person name="Grigoriev I.V."/>
        </authorList>
    </citation>
    <scope>NUCLEOTIDE SEQUENCE [LARGE SCALE GENOMIC DNA]</scope>
    <source>
        <strain evidence="11">RSA 1356</strain>
    </source>
</reference>
<keyword evidence="11" id="KW-1185">Reference proteome</keyword>
<comment type="similarity">
    <text evidence="1 8">Belongs to the NTAQ1 family.</text>
</comment>
<evidence type="ECO:0000256" key="3">
    <source>
        <dbReference type="ARBA" id="ARBA00012718"/>
    </source>
</evidence>
<feature type="domain" description="Protein N-terminal glutamine amidohydrolase alpha beta roll" evidence="9">
    <location>
        <begin position="11"/>
        <end position="183"/>
    </location>
</feature>
<dbReference type="Proteomes" id="UP000271241">
    <property type="component" value="Unassembled WGS sequence"/>
</dbReference>
<dbReference type="EMBL" id="KZ992488">
    <property type="protein sequence ID" value="RKP09792.1"/>
    <property type="molecule type" value="Genomic_DNA"/>
</dbReference>
<evidence type="ECO:0000256" key="1">
    <source>
        <dbReference type="ARBA" id="ARBA00008985"/>
    </source>
</evidence>
<evidence type="ECO:0000256" key="8">
    <source>
        <dbReference type="RuleBase" id="RU367082"/>
    </source>
</evidence>
<organism evidence="10 11">
    <name type="scientific">Thamnocephalis sphaerospora</name>
    <dbReference type="NCBI Taxonomy" id="78915"/>
    <lineage>
        <taxon>Eukaryota</taxon>
        <taxon>Fungi</taxon>
        <taxon>Fungi incertae sedis</taxon>
        <taxon>Zoopagomycota</taxon>
        <taxon>Zoopagomycotina</taxon>
        <taxon>Zoopagomycetes</taxon>
        <taxon>Zoopagales</taxon>
        <taxon>Sigmoideomycetaceae</taxon>
        <taxon>Thamnocephalis</taxon>
    </lineage>
</organism>
<evidence type="ECO:0000256" key="4">
    <source>
        <dbReference type="ARBA" id="ARBA00021247"/>
    </source>
</evidence>
<dbReference type="AlphaFoldDB" id="A0A4P9XUY1"/>
<gene>
    <name evidence="10" type="ORF">THASP1DRAFT_28411</name>
</gene>
<dbReference type="EC" id="3.5.1.122" evidence="3 8"/>
<dbReference type="GO" id="GO:0005634">
    <property type="term" value="C:nucleus"/>
    <property type="evidence" value="ECO:0007669"/>
    <property type="project" value="TreeGrafter"/>
</dbReference>